<organism evidence="3 4">
    <name type="scientific">Sphingomonas hankyongi</name>
    <dbReference type="NCBI Taxonomy" id="2908209"/>
    <lineage>
        <taxon>Bacteria</taxon>
        <taxon>Pseudomonadati</taxon>
        <taxon>Pseudomonadota</taxon>
        <taxon>Alphaproteobacteria</taxon>
        <taxon>Sphingomonadales</taxon>
        <taxon>Sphingomonadaceae</taxon>
        <taxon>Sphingomonas</taxon>
    </lineage>
</organism>
<reference evidence="3" key="1">
    <citation type="submission" date="2022-05" db="EMBL/GenBank/DDBJ databases">
        <authorList>
            <person name="Jo J.-H."/>
            <person name="Im W.-T."/>
        </authorList>
    </citation>
    <scope>NUCLEOTIDE SEQUENCE</scope>
    <source>
        <strain evidence="3">SE220</strain>
    </source>
</reference>
<protein>
    <recommendedName>
        <fullName evidence="5">Lysozyme inhibitor LprI N-terminal domain-containing protein</fullName>
    </recommendedName>
</protein>
<comment type="caution">
    <text evidence="3">The sequence shown here is derived from an EMBL/GenBank/DDBJ whole genome shotgun (WGS) entry which is preliminary data.</text>
</comment>
<dbReference type="InterPro" id="IPR052755">
    <property type="entry name" value="Lysozyme_Inhibitor_LprI"/>
</dbReference>
<feature type="region of interest" description="Disordered" evidence="1">
    <location>
        <begin position="203"/>
        <end position="239"/>
    </location>
</feature>
<keyword evidence="2" id="KW-0472">Membrane</keyword>
<feature type="transmembrane region" description="Helical" evidence="2">
    <location>
        <begin position="35"/>
        <end position="55"/>
    </location>
</feature>
<dbReference type="EMBL" id="JAMGBE010000003">
    <property type="protein sequence ID" value="MCL6730520.1"/>
    <property type="molecule type" value="Genomic_DNA"/>
</dbReference>
<proteinExistence type="predicted"/>
<feature type="compositionally biased region" description="Basic and acidic residues" evidence="1">
    <location>
        <begin position="1"/>
        <end position="14"/>
    </location>
</feature>
<keyword evidence="2" id="KW-1133">Transmembrane helix</keyword>
<evidence type="ECO:0008006" key="5">
    <source>
        <dbReference type="Google" id="ProtNLM"/>
    </source>
</evidence>
<feature type="compositionally biased region" description="Low complexity" evidence="1">
    <location>
        <begin position="214"/>
        <end position="232"/>
    </location>
</feature>
<dbReference type="PANTHER" id="PTHR37549:SF1">
    <property type="entry name" value="LIPOPROTEIN LPRI"/>
    <property type="match status" value="1"/>
</dbReference>
<sequence length="333" mass="35767">MNGADRGSEPEWPVRRGPNGAETNMTVVDRGGRRISPVFIALGVLLLLLLGLWLFTTTRNEDQDKLINPSTETSSASDPDKLCSKKATYDLIKRELFRRAAQVRGSDQAAFDRLSSYATLRMENPVMESEDSGTGAVNCSGSLSLDLPLGVAVVGGRRTVSAEVDYSVQQATDDSGPVVLLRNADPIITPLATLARIAEPAAQPASPDANVVSPADPLAPQPEAQPAAPMAPRSEPRAVNTRPSFDCGNAGTRGEIAVCSDAGLATLDRQMAAQFNRALGIAGPNERSILQRTRSRFLSYRDSCQTNGCIADAYRGRMREISDIMSGRWQPPR</sequence>
<dbReference type="RefSeq" id="WP_249832000.1">
    <property type="nucleotide sequence ID" value="NZ_JAMGBE010000003.1"/>
</dbReference>
<feature type="region of interest" description="Disordered" evidence="1">
    <location>
        <begin position="1"/>
        <end position="25"/>
    </location>
</feature>
<dbReference type="PANTHER" id="PTHR37549">
    <property type="entry name" value="LIPOPROTEIN LPRI"/>
    <property type="match status" value="1"/>
</dbReference>
<evidence type="ECO:0000313" key="3">
    <source>
        <dbReference type="EMBL" id="MCL6730520.1"/>
    </source>
</evidence>
<evidence type="ECO:0000256" key="1">
    <source>
        <dbReference type="SAM" id="MobiDB-lite"/>
    </source>
</evidence>
<gene>
    <name evidence="3" type="ORF">LZ538_10720</name>
</gene>
<keyword evidence="2" id="KW-0812">Transmembrane</keyword>
<evidence type="ECO:0000313" key="4">
    <source>
        <dbReference type="Proteomes" id="UP001165342"/>
    </source>
</evidence>
<evidence type="ECO:0000256" key="2">
    <source>
        <dbReference type="SAM" id="Phobius"/>
    </source>
</evidence>
<accession>A0ABT0S4M6</accession>
<keyword evidence="4" id="KW-1185">Reference proteome</keyword>
<name>A0ABT0S4M6_9SPHN</name>
<dbReference type="Proteomes" id="UP001165342">
    <property type="component" value="Unassembled WGS sequence"/>
</dbReference>